<dbReference type="InterPro" id="IPR013736">
    <property type="entry name" value="Xaa-Pro_dipept_C"/>
</dbReference>
<organism evidence="3">
    <name type="scientific">candidate division WOR-3 bacterium</name>
    <dbReference type="NCBI Taxonomy" id="2052148"/>
    <lineage>
        <taxon>Bacteria</taxon>
        <taxon>Bacteria division WOR-3</taxon>
    </lineage>
</organism>
<feature type="domain" description="Xaa-Pro dipeptidyl-peptidase C-terminal" evidence="2">
    <location>
        <begin position="294"/>
        <end position="559"/>
    </location>
</feature>
<dbReference type="Gene3D" id="2.60.120.260">
    <property type="entry name" value="Galactose-binding domain-like"/>
    <property type="match status" value="1"/>
</dbReference>
<accession>A0A7V4E1E2</accession>
<comment type="caution">
    <text evidence="3">The sequence shown here is derived from an EMBL/GenBank/DDBJ whole genome shotgun (WGS) entry which is preliminary data.</text>
</comment>
<keyword evidence="1 3" id="KW-0378">Hydrolase</keyword>
<dbReference type="Gene3D" id="3.40.50.1820">
    <property type="entry name" value="alpha/beta hydrolase"/>
    <property type="match status" value="2"/>
</dbReference>
<dbReference type="Pfam" id="PF08530">
    <property type="entry name" value="PepX_C"/>
    <property type="match status" value="1"/>
</dbReference>
<proteinExistence type="predicted"/>
<dbReference type="InterPro" id="IPR005674">
    <property type="entry name" value="CocE/Ser_esterase"/>
</dbReference>
<dbReference type="AlphaFoldDB" id="A0A7V4E1E2"/>
<dbReference type="NCBIfam" id="TIGR00976">
    <property type="entry name" value="CocE_NonD"/>
    <property type="match status" value="2"/>
</dbReference>
<name>A0A7V4E1E2_UNCW3</name>
<dbReference type="EMBL" id="DTDP01000035">
    <property type="protein sequence ID" value="HGK53565.1"/>
    <property type="molecule type" value="Genomic_DNA"/>
</dbReference>
<dbReference type="InterPro" id="IPR000383">
    <property type="entry name" value="Xaa-Pro-like_dom"/>
</dbReference>
<protein>
    <submittedName>
        <fullName evidence="3">CocE/NonD family hydrolase</fullName>
    </submittedName>
</protein>
<dbReference type="InterPro" id="IPR008979">
    <property type="entry name" value="Galactose-bd-like_sf"/>
</dbReference>
<reference evidence="3" key="1">
    <citation type="journal article" date="2020" name="mSystems">
        <title>Genome- and Community-Level Interaction Insights into Carbon Utilization and Element Cycling Functions of Hydrothermarchaeota in Hydrothermal Sediment.</title>
        <authorList>
            <person name="Zhou Z."/>
            <person name="Liu Y."/>
            <person name="Xu W."/>
            <person name="Pan J."/>
            <person name="Luo Z.H."/>
            <person name="Li M."/>
        </authorList>
    </citation>
    <scope>NUCLEOTIDE SEQUENCE [LARGE SCALE GENOMIC DNA]</scope>
    <source>
        <strain evidence="3">SpSt-695</strain>
    </source>
</reference>
<evidence type="ECO:0000259" key="2">
    <source>
        <dbReference type="SMART" id="SM00939"/>
    </source>
</evidence>
<dbReference type="Pfam" id="PF02129">
    <property type="entry name" value="Peptidase_S15"/>
    <property type="match status" value="2"/>
</dbReference>
<evidence type="ECO:0000313" key="3">
    <source>
        <dbReference type="EMBL" id="HGK53565.1"/>
    </source>
</evidence>
<evidence type="ECO:0000256" key="1">
    <source>
        <dbReference type="ARBA" id="ARBA00022801"/>
    </source>
</evidence>
<gene>
    <name evidence="3" type="ORF">ENU72_00895</name>
</gene>
<dbReference type="SUPFAM" id="SSF49785">
    <property type="entry name" value="Galactose-binding domain-like"/>
    <property type="match status" value="1"/>
</dbReference>
<dbReference type="SUPFAM" id="SSF53474">
    <property type="entry name" value="alpha/beta-Hydrolases"/>
    <property type="match status" value="1"/>
</dbReference>
<sequence>MFKFKQGGYMKKIWVLLIISAGILSSFTVDTIWIPMRDGILLVADVYAPDPQYHPFPRPVILQRTPYERSIDDSLLLSFACDYLGYVIISQNLRGRYESQGEPLIFMSDGWGPLRDGFDTVEWIALWDSICNGKIGMIGASAPGMTQYYCAGSTHPSLDVVAPLAAAPSVYHHCAWHGGELRKALVETWLYGVGNPWLIDTVCNHPNYDSMWSWVDLTSRWDSAPYPMYHVTGWFDLYTDGQFEAFSELQKRFKKQKILCGVWRHGDFGNNAVGDLVFPSNAKLDEAWALERLIMWYNYFLYDDTTNGIFDEPPVRFYLMGDVSDTTDTIYWNRWVLADTWPLPQVTYKKFYLRAGGLLDTIPPTTNEPPDTYMYNPLTPTWTIGGREYIGIPPWGPDSMYGGYGPRNQNPIEGRPDVLVYTTPPLTHPVAVIGKIKMVLFASSDRYDTDFSVRVTDVYPDGKSYLMTDGILMARHRHGLDIEDSLIPHVPDTFEIDVWSTANVFNTGHRIRVIISSSNFPRFERNPNHGGPFARNDTLNALIATNVVYHTPLMPSHLLLPIHPFPVVTKEKNIARKDDIKILTGISRSPKFTLMVSSPGELTIDLYDASGRKTQNIYKGKISEGKHIFEIKKELPSGNYFVIAKKGKILSKGKLVILK</sequence>
<dbReference type="GO" id="GO:0008239">
    <property type="term" value="F:dipeptidyl-peptidase activity"/>
    <property type="evidence" value="ECO:0007669"/>
    <property type="project" value="InterPro"/>
</dbReference>
<dbReference type="SMART" id="SM00939">
    <property type="entry name" value="PepX_C"/>
    <property type="match status" value="1"/>
</dbReference>
<dbReference type="InterPro" id="IPR029058">
    <property type="entry name" value="AB_hydrolase_fold"/>
</dbReference>